<gene>
    <name evidence="9" type="ORF">CFK39_13505</name>
</gene>
<dbReference type="InterPro" id="IPR000515">
    <property type="entry name" value="MetI-like"/>
</dbReference>
<dbReference type="CDD" id="cd06261">
    <property type="entry name" value="TM_PBP2"/>
    <property type="match status" value="1"/>
</dbReference>
<keyword evidence="2 7" id="KW-0813">Transport</keyword>
<feature type="domain" description="ABC transmembrane type-1" evidence="8">
    <location>
        <begin position="95"/>
        <end position="298"/>
    </location>
</feature>
<keyword evidence="3" id="KW-1003">Cell membrane</keyword>
<keyword evidence="4 7" id="KW-0812">Transmembrane</keyword>
<dbReference type="GO" id="GO:0005886">
    <property type="term" value="C:plasma membrane"/>
    <property type="evidence" value="ECO:0007669"/>
    <property type="project" value="UniProtKB-SubCell"/>
</dbReference>
<evidence type="ECO:0000256" key="4">
    <source>
        <dbReference type="ARBA" id="ARBA00022692"/>
    </source>
</evidence>
<organism evidence="9 10">
    <name type="scientific">Brachybacterium avium</name>
    <dbReference type="NCBI Taxonomy" id="2017485"/>
    <lineage>
        <taxon>Bacteria</taxon>
        <taxon>Bacillati</taxon>
        <taxon>Actinomycetota</taxon>
        <taxon>Actinomycetes</taxon>
        <taxon>Micrococcales</taxon>
        <taxon>Dermabacteraceae</taxon>
        <taxon>Brachybacterium</taxon>
    </lineage>
</organism>
<dbReference type="PANTHER" id="PTHR43163">
    <property type="entry name" value="DIPEPTIDE TRANSPORT SYSTEM PERMEASE PROTEIN DPPB-RELATED"/>
    <property type="match status" value="1"/>
</dbReference>
<dbReference type="Pfam" id="PF00528">
    <property type="entry name" value="BPD_transp_1"/>
    <property type="match status" value="1"/>
</dbReference>
<evidence type="ECO:0000259" key="8">
    <source>
        <dbReference type="PROSITE" id="PS50928"/>
    </source>
</evidence>
<evidence type="ECO:0000256" key="6">
    <source>
        <dbReference type="ARBA" id="ARBA00023136"/>
    </source>
</evidence>
<evidence type="ECO:0000256" key="1">
    <source>
        <dbReference type="ARBA" id="ARBA00004651"/>
    </source>
</evidence>
<dbReference type="EMBL" id="CP022316">
    <property type="protein sequence ID" value="ASK66657.1"/>
    <property type="molecule type" value="Genomic_DNA"/>
</dbReference>
<dbReference type="PROSITE" id="PS50928">
    <property type="entry name" value="ABC_TM1"/>
    <property type="match status" value="1"/>
</dbReference>
<keyword evidence="10" id="KW-1185">Reference proteome</keyword>
<dbReference type="PANTHER" id="PTHR43163:SF7">
    <property type="entry name" value="DIPEPTIDE-TRANSPORT INTEGRAL MEMBRANE PROTEIN ABC TRANSPORTER DPPB-RELATED"/>
    <property type="match status" value="1"/>
</dbReference>
<feature type="transmembrane region" description="Helical" evidence="7">
    <location>
        <begin position="132"/>
        <end position="155"/>
    </location>
</feature>
<dbReference type="RefSeq" id="WP_089065895.1">
    <property type="nucleotide sequence ID" value="NZ_CP022316.1"/>
</dbReference>
<feature type="transmembrane region" description="Helical" evidence="7">
    <location>
        <begin position="101"/>
        <end position="120"/>
    </location>
</feature>
<name>A0A220UEU1_9MICO</name>
<comment type="subcellular location">
    <subcellularLocation>
        <location evidence="1 7">Cell membrane</location>
        <topology evidence="1 7">Multi-pass membrane protein</topology>
    </subcellularLocation>
</comment>
<proteinExistence type="inferred from homology"/>
<dbReference type="SUPFAM" id="SSF161098">
    <property type="entry name" value="MetI-like"/>
    <property type="match status" value="1"/>
</dbReference>
<reference evidence="10" key="1">
    <citation type="submission" date="2017-07" db="EMBL/GenBank/DDBJ databases">
        <title>Brachybacterium sp. VR2415.</title>
        <authorList>
            <person name="Tak E.J."/>
            <person name="Bae J.-W."/>
        </authorList>
    </citation>
    <scope>NUCLEOTIDE SEQUENCE [LARGE SCALE GENOMIC DNA]</scope>
    <source>
        <strain evidence="10">VR2415</strain>
    </source>
</reference>
<evidence type="ECO:0000313" key="9">
    <source>
        <dbReference type="EMBL" id="ASK66657.1"/>
    </source>
</evidence>
<dbReference type="InterPro" id="IPR035906">
    <property type="entry name" value="MetI-like_sf"/>
</dbReference>
<evidence type="ECO:0000313" key="10">
    <source>
        <dbReference type="Proteomes" id="UP000198398"/>
    </source>
</evidence>
<protein>
    <submittedName>
        <fullName evidence="9">ABC transporter permease</fullName>
    </submittedName>
</protein>
<feature type="transmembrane region" description="Helical" evidence="7">
    <location>
        <begin position="12"/>
        <end position="30"/>
    </location>
</feature>
<feature type="transmembrane region" description="Helical" evidence="7">
    <location>
        <begin position="175"/>
        <end position="193"/>
    </location>
</feature>
<dbReference type="OrthoDB" id="3171583at2"/>
<evidence type="ECO:0000256" key="2">
    <source>
        <dbReference type="ARBA" id="ARBA00022448"/>
    </source>
</evidence>
<feature type="transmembrane region" description="Helical" evidence="7">
    <location>
        <begin position="280"/>
        <end position="301"/>
    </location>
</feature>
<comment type="similarity">
    <text evidence="7">Belongs to the binding-protein-dependent transport system permease family.</text>
</comment>
<keyword evidence="6 7" id="KW-0472">Membrane</keyword>
<accession>A0A220UEU1</accession>
<dbReference type="KEGG" id="brv:CFK39_13505"/>
<sequence length="311" mass="34143">MAWYVLRRVLQMIPVFFGATFLVYFLVFSMPGDPIAALGGNKPLSPAVQDRLRAEYNLDEPFIVQYLLYLQGLAQGDFGTTFAGRPVIDDIRRAFPVTARLALVAIVFEAVFGIIAGVISGLRKGTWIDSTLLVTSILVIAVPTFVIGFVAQFVFGVKLGWVTINVGANVTWMNLLLPGMVLGAVSFAYVLRLTRTQITETMTADHVRTATAKGLSRPRVITVHILRNSLIPVVTFLGVDLGQLMGGAIVTEGIFNIPGLGFNLFDAIQRGESTKMVSMVTLLVIIFIISNLLIDLLYAFLDPRIRYDARK</sequence>
<dbReference type="Proteomes" id="UP000198398">
    <property type="component" value="Chromosome"/>
</dbReference>
<keyword evidence="5 7" id="KW-1133">Transmembrane helix</keyword>
<evidence type="ECO:0000256" key="5">
    <source>
        <dbReference type="ARBA" id="ARBA00022989"/>
    </source>
</evidence>
<dbReference type="Gene3D" id="1.10.3720.10">
    <property type="entry name" value="MetI-like"/>
    <property type="match status" value="1"/>
</dbReference>
<dbReference type="InterPro" id="IPR045621">
    <property type="entry name" value="BPD_transp_1_N"/>
</dbReference>
<evidence type="ECO:0000256" key="3">
    <source>
        <dbReference type="ARBA" id="ARBA00022475"/>
    </source>
</evidence>
<evidence type="ECO:0000256" key="7">
    <source>
        <dbReference type="RuleBase" id="RU363032"/>
    </source>
</evidence>
<dbReference type="GO" id="GO:0055085">
    <property type="term" value="P:transmembrane transport"/>
    <property type="evidence" value="ECO:0007669"/>
    <property type="project" value="InterPro"/>
</dbReference>
<dbReference type="AlphaFoldDB" id="A0A220UEU1"/>
<dbReference type="Pfam" id="PF19300">
    <property type="entry name" value="BPD_transp_1_N"/>
    <property type="match status" value="1"/>
</dbReference>